<evidence type="ECO:0000313" key="2">
    <source>
        <dbReference type="EMBL" id="GJN25525.1"/>
    </source>
</evidence>
<protein>
    <submittedName>
        <fullName evidence="2">Uncharacterized protein</fullName>
    </submittedName>
</protein>
<accession>A0AAV5ETI6</accession>
<sequence>MLRHAASRSSATCTYPPVNGHIIKTTIRLARLHLTGNEICSHKGKPKDAREGIEDVDGAGEKGTEGTTARVTGTLDVGRARPGRTIVFFLIAKR</sequence>
<feature type="compositionally biased region" description="Basic and acidic residues" evidence="1">
    <location>
        <begin position="46"/>
        <end position="64"/>
    </location>
</feature>
<keyword evidence="3" id="KW-1185">Reference proteome</keyword>
<reference evidence="2" key="1">
    <citation type="journal article" date="2018" name="DNA Res.">
        <title>Multiple hybrid de novo genome assembly of finger millet, an orphan allotetraploid crop.</title>
        <authorList>
            <person name="Hatakeyama M."/>
            <person name="Aluri S."/>
            <person name="Balachadran M.T."/>
            <person name="Sivarajan S.R."/>
            <person name="Patrignani A."/>
            <person name="Gruter S."/>
            <person name="Poveda L."/>
            <person name="Shimizu-Inatsugi R."/>
            <person name="Baeten J."/>
            <person name="Francoijs K.J."/>
            <person name="Nataraja K.N."/>
            <person name="Reddy Y.A.N."/>
            <person name="Phadnis S."/>
            <person name="Ravikumar R.L."/>
            <person name="Schlapbach R."/>
            <person name="Sreeman S.M."/>
            <person name="Shimizu K.K."/>
        </authorList>
    </citation>
    <scope>NUCLEOTIDE SEQUENCE</scope>
</reference>
<dbReference type="EMBL" id="BQKI01000078">
    <property type="protein sequence ID" value="GJN25525.1"/>
    <property type="molecule type" value="Genomic_DNA"/>
</dbReference>
<dbReference type="AlphaFoldDB" id="A0AAV5ETI6"/>
<comment type="caution">
    <text evidence="2">The sequence shown here is derived from an EMBL/GenBank/DDBJ whole genome shotgun (WGS) entry which is preliminary data.</text>
</comment>
<proteinExistence type="predicted"/>
<gene>
    <name evidence="2" type="primary">gb13364</name>
    <name evidence="2" type="ORF">PR202_gb13364</name>
</gene>
<evidence type="ECO:0000313" key="3">
    <source>
        <dbReference type="Proteomes" id="UP001054889"/>
    </source>
</evidence>
<dbReference type="Proteomes" id="UP001054889">
    <property type="component" value="Unassembled WGS sequence"/>
</dbReference>
<evidence type="ECO:0000256" key="1">
    <source>
        <dbReference type="SAM" id="MobiDB-lite"/>
    </source>
</evidence>
<feature type="region of interest" description="Disordered" evidence="1">
    <location>
        <begin position="42"/>
        <end position="67"/>
    </location>
</feature>
<organism evidence="2 3">
    <name type="scientific">Eleusine coracana subsp. coracana</name>
    <dbReference type="NCBI Taxonomy" id="191504"/>
    <lineage>
        <taxon>Eukaryota</taxon>
        <taxon>Viridiplantae</taxon>
        <taxon>Streptophyta</taxon>
        <taxon>Embryophyta</taxon>
        <taxon>Tracheophyta</taxon>
        <taxon>Spermatophyta</taxon>
        <taxon>Magnoliopsida</taxon>
        <taxon>Liliopsida</taxon>
        <taxon>Poales</taxon>
        <taxon>Poaceae</taxon>
        <taxon>PACMAD clade</taxon>
        <taxon>Chloridoideae</taxon>
        <taxon>Cynodonteae</taxon>
        <taxon>Eleusininae</taxon>
        <taxon>Eleusine</taxon>
    </lineage>
</organism>
<name>A0AAV5ETI6_ELECO</name>
<reference evidence="2" key="2">
    <citation type="submission" date="2021-12" db="EMBL/GenBank/DDBJ databases">
        <title>Resequencing data analysis of finger millet.</title>
        <authorList>
            <person name="Hatakeyama M."/>
            <person name="Aluri S."/>
            <person name="Balachadran M.T."/>
            <person name="Sivarajan S.R."/>
            <person name="Poveda L."/>
            <person name="Shimizu-Inatsugi R."/>
            <person name="Schlapbach R."/>
            <person name="Sreeman S.M."/>
            <person name="Shimizu K.K."/>
        </authorList>
    </citation>
    <scope>NUCLEOTIDE SEQUENCE</scope>
</reference>